<dbReference type="AlphaFoldDB" id="A0A4U8YNU5"/>
<dbReference type="EMBL" id="CAADHO010000004">
    <property type="protein sequence ID" value="VFQ44929.1"/>
    <property type="molecule type" value="Genomic_DNA"/>
</dbReference>
<reference evidence="3 4" key="1">
    <citation type="submission" date="2019-03" db="EMBL/GenBank/DDBJ databases">
        <authorList>
            <person name="Nijsse B."/>
        </authorList>
    </citation>
    <scope>NUCLEOTIDE SEQUENCE [LARGE SCALE GENOMIC DNA]</scope>
    <source>
        <strain evidence="3">Desulfoluna butyratoxydans MSL71</strain>
    </source>
</reference>
<organism evidence="3 4">
    <name type="scientific">Desulfoluna butyratoxydans</name>
    <dbReference type="NCBI Taxonomy" id="231438"/>
    <lineage>
        <taxon>Bacteria</taxon>
        <taxon>Pseudomonadati</taxon>
        <taxon>Thermodesulfobacteriota</taxon>
        <taxon>Desulfobacteria</taxon>
        <taxon>Desulfobacterales</taxon>
        <taxon>Desulfolunaceae</taxon>
        <taxon>Desulfoluna</taxon>
    </lineage>
</organism>
<dbReference type="Pfam" id="PF07085">
    <property type="entry name" value="DRTGG"/>
    <property type="match status" value="1"/>
</dbReference>
<feature type="domain" description="DRTGG" evidence="2">
    <location>
        <begin position="6"/>
        <end position="103"/>
    </location>
</feature>
<protein>
    <submittedName>
        <fullName evidence="3">Drtgg</fullName>
    </submittedName>
</protein>
<dbReference type="Proteomes" id="UP000507962">
    <property type="component" value="Unassembled WGS sequence"/>
</dbReference>
<evidence type="ECO:0000313" key="3">
    <source>
        <dbReference type="EMBL" id="VFQ44929.1"/>
    </source>
</evidence>
<gene>
    <name evidence="3" type="ORF">MSL71_25860</name>
</gene>
<dbReference type="RefSeq" id="WP_180140948.1">
    <property type="nucleotide sequence ID" value="NZ_CAADHO010000004.1"/>
</dbReference>
<dbReference type="InterPro" id="IPR010766">
    <property type="entry name" value="DRTGG"/>
</dbReference>
<comment type="subunit">
    <text evidence="1">Homohexamer.</text>
</comment>
<dbReference type="SUPFAM" id="SSF75138">
    <property type="entry name" value="HprK N-terminal domain-like"/>
    <property type="match status" value="1"/>
</dbReference>
<evidence type="ECO:0000313" key="4">
    <source>
        <dbReference type="Proteomes" id="UP000507962"/>
    </source>
</evidence>
<proteinExistence type="predicted"/>
<accession>A0A4U8YNU5</accession>
<sequence length="113" mass="12060">MRVRDLVERYGLEVAAGEKGLDREVRFGYCGDLLSEVIAHAGQASVWITVQGHQNIVAVAVLREFAAVVIASGNAPDKETCAKAEAEGIPLLTWKGNAYELAGQLYSEGLGCP</sequence>
<keyword evidence="4" id="KW-1185">Reference proteome</keyword>
<dbReference type="InterPro" id="IPR028979">
    <property type="entry name" value="Ser_kin/Pase_Hpr-like_N_sf"/>
</dbReference>
<name>A0A4U8YNU5_9BACT</name>
<dbReference type="Gene3D" id="3.40.1390.20">
    <property type="entry name" value="HprK N-terminal domain-like"/>
    <property type="match status" value="1"/>
</dbReference>
<evidence type="ECO:0000259" key="2">
    <source>
        <dbReference type="Pfam" id="PF07085"/>
    </source>
</evidence>
<evidence type="ECO:0000256" key="1">
    <source>
        <dbReference type="ARBA" id="ARBA00011643"/>
    </source>
</evidence>